<gene>
    <name evidence="3" type="ORF">C1I91_22870</name>
</gene>
<accession>A0A3R5R131</accession>
<dbReference type="Pfam" id="PF19583">
    <property type="entry name" value="ODP"/>
    <property type="match status" value="1"/>
</dbReference>
<dbReference type="InterPro" id="IPR008254">
    <property type="entry name" value="Flavodoxin/NO_synth"/>
</dbReference>
<dbReference type="CDD" id="cd07709">
    <property type="entry name" value="flavodiiron_proteins_MBL-fold"/>
    <property type="match status" value="1"/>
</dbReference>
<dbReference type="Proteomes" id="UP000286268">
    <property type="component" value="Chromosome"/>
</dbReference>
<feature type="domain" description="Flavodoxin-like" evidence="2">
    <location>
        <begin position="251"/>
        <end position="406"/>
    </location>
</feature>
<dbReference type="KEGG" id="cmah:C1I91_22870"/>
<dbReference type="EMBL" id="CP025746">
    <property type="protein sequence ID" value="QAA34252.1"/>
    <property type="molecule type" value="Genomic_DNA"/>
</dbReference>
<dbReference type="InterPro" id="IPR036866">
    <property type="entry name" value="RibonucZ/Hydroxyglut_hydro"/>
</dbReference>
<evidence type="ECO:0000313" key="3">
    <source>
        <dbReference type="EMBL" id="QAA34252.1"/>
    </source>
</evidence>
<dbReference type="GO" id="GO:0009055">
    <property type="term" value="F:electron transfer activity"/>
    <property type="evidence" value="ECO:0007669"/>
    <property type="project" value="InterPro"/>
</dbReference>
<organism evidence="3 4">
    <name type="scientific">Clostridium manihotivorum</name>
    <dbReference type="NCBI Taxonomy" id="2320868"/>
    <lineage>
        <taxon>Bacteria</taxon>
        <taxon>Bacillati</taxon>
        <taxon>Bacillota</taxon>
        <taxon>Clostridia</taxon>
        <taxon>Eubacteriales</taxon>
        <taxon>Clostridiaceae</taxon>
        <taxon>Clostridium</taxon>
    </lineage>
</organism>
<dbReference type="InterPro" id="IPR001279">
    <property type="entry name" value="Metallo-B-lactamas"/>
</dbReference>
<name>A0A3R5R131_9CLOT</name>
<dbReference type="InterPro" id="IPR029039">
    <property type="entry name" value="Flavoprotein-like_sf"/>
</dbReference>
<dbReference type="SMART" id="SM00849">
    <property type="entry name" value="Lactamase_B"/>
    <property type="match status" value="1"/>
</dbReference>
<dbReference type="PROSITE" id="PS50902">
    <property type="entry name" value="FLAVODOXIN_LIKE"/>
    <property type="match status" value="1"/>
</dbReference>
<dbReference type="OrthoDB" id="9807946at2"/>
<dbReference type="GO" id="GO:0046872">
    <property type="term" value="F:metal ion binding"/>
    <property type="evidence" value="ECO:0007669"/>
    <property type="project" value="InterPro"/>
</dbReference>
<comment type="similarity">
    <text evidence="1">In the N-terminal section; belongs to the zinc metallo-hydrolase group 3 family.</text>
</comment>
<dbReference type="Pfam" id="PF00258">
    <property type="entry name" value="Flavodoxin_1"/>
    <property type="match status" value="1"/>
</dbReference>
<dbReference type="PANTHER" id="PTHR43717:SF1">
    <property type="entry name" value="ANAEROBIC NITRIC OXIDE REDUCTASE FLAVORUBREDOXIN"/>
    <property type="match status" value="1"/>
</dbReference>
<protein>
    <submittedName>
        <fullName evidence="3">FprA family A-type flavoprotein</fullName>
    </submittedName>
</protein>
<dbReference type="InterPro" id="IPR016440">
    <property type="entry name" value="Rubredoxin-O_OxRdtase"/>
</dbReference>
<dbReference type="GO" id="GO:0016651">
    <property type="term" value="F:oxidoreductase activity, acting on NAD(P)H"/>
    <property type="evidence" value="ECO:0007669"/>
    <property type="project" value="UniProtKB-ARBA"/>
</dbReference>
<keyword evidence="4" id="KW-1185">Reference proteome</keyword>
<sequence length="410" mass="46112">MINKMKLAENIYSIAKVDDRDVPFHRLTLTKGTTYNSYLLNTDKPTIIDTVDISFGKEFVDSLKATIDLMKIQYIVINHTEPDHSGGLGSLASQAKNATIVCTDKAVEELKEMYKLHNRNFLVVRDGDKLDIGGKTLIFLETPYLHTEETMITYCIEDKILFPCDIFSTHIANTEVFNDLAKYDIFEDFKVYYTLIMHPHRKHVQYMINKIKNLDIQIIAPSHGFVLRTEINKYIALYDELSRNTSTNKSAVVIYSTMTSNTKKLSQNIVEYLAAEGISSSSIDVNKTSKEEVLEKISSSDIVLFGSSTRYGDMIGSLEDILKELKAMDLSNKLLAAFGSYGWSGEAIEVIQDYLLETNAKVLDTSTVIKSTGMSDVAFPIRVRFSAKEESLKGLERACEYIGSLALNAI</sequence>
<evidence type="ECO:0000259" key="2">
    <source>
        <dbReference type="PROSITE" id="PS50902"/>
    </source>
</evidence>
<dbReference type="PIRSF" id="PIRSF005243">
    <property type="entry name" value="ROO"/>
    <property type="match status" value="1"/>
</dbReference>
<proteinExistence type="inferred from homology"/>
<dbReference type="InterPro" id="IPR045761">
    <property type="entry name" value="ODP_dom"/>
</dbReference>
<dbReference type="PANTHER" id="PTHR43717">
    <property type="entry name" value="ANAEROBIC NITRIC OXIDE REDUCTASE FLAVORUBREDOXIN"/>
    <property type="match status" value="1"/>
</dbReference>
<dbReference type="SUPFAM" id="SSF56281">
    <property type="entry name" value="Metallo-hydrolase/oxidoreductase"/>
    <property type="match status" value="1"/>
</dbReference>
<evidence type="ECO:0000313" key="4">
    <source>
        <dbReference type="Proteomes" id="UP000286268"/>
    </source>
</evidence>
<dbReference type="SUPFAM" id="SSF52218">
    <property type="entry name" value="Flavoproteins"/>
    <property type="match status" value="1"/>
</dbReference>
<dbReference type="GO" id="GO:0010181">
    <property type="term" value="F:FMN binding"/>
    <property type="evidence" value="ECO:0007669"/>
    <property type="project" value="InterPro"/>
</dbReference>
<dbReference type="RefSeq" id="WP_128214973.1">
    <property type="nucleotide sequence ID" value="NZ_CP025746.1"/>
</dbReference>
<dbReference type="AlphaFoldDB" id="A0A3R5R131"/>
<evidence type="ECO:0000256" key="1">
    <source>
        <dbReference type="ARBA" id="ARBA00007121"/>
    </source>
</evidence>
<dbReference type="Gene3D" id="3.40.50.360">
    <property type="match status" value="1"/>
</dbReference>
<reference evidence="3 4" key="1">
    <citation type="submission" date="2018-01" db="EMBL/GenBank/DDBJ databases">
        <title>Genome Sequencing and Assembly of Anaerobacter polyendosporus strain CT4.</title>
        <authorList>
            <person name="Tachaapaikoon C."/>
            <person name="Sutheeworapong S."/>
            <person name="Jenjaroenpun P."/>
            <person name="Wongsurawat T."/>
            <person name="Nookeaw I."/>
            <person name="Cheawchanlertfa P."/>
            <person name="Kosugi A."/>
            <person name="Cheevadhanarak S."/>
            <person name="Ratanakhanokchai K."/>
        </authorList>
    </citation>
    <scope>NUCLEOTIDE SEQUENCE [LARGE SCALE GENOMIC DNA]</scope>
    <source>
        <strain evidence="3 4">CT4</strain>
    </source>
</reference>
<dbReference type="Gene3D" id="3.60.15.10">
    <property type="entry name" value="Ribonuclease Z/Hydroxyacylglutathione hydrolase-like"/>
    <property type="match status" value="1"/>
</dbReference>